<feature type="region of interest" description="Disordered" evidence="1">
    <location>
        <begin position="117"/>
        <end position="191"/>
    </location>
</feature>
<dbReference type="EMBL" id="CDMY01000714">
    <property type="protein sequence ID" value="CEM31134.1"/>
    <property type="molecule type" value="Genomic_DNA"/>
</dbReference>
<sequence length="302" mass="30902">MRFAAFLVACFLFAHLGFSGPSTFRGEDTVAANGGGAPDSAEGKLDEDDTSMVAASQGQTVVAMVDEGETADDVAEEVEGMTEHASGQLPWASRALGRCRCHKRKCKCHQKRRKSKKECHKHKCGKEDSGSSGSSGGGGGGGGGGAGGSIVILPPAGAPPPVSGGGSPPVSGESPPGTGGGDRPAPDTTVNIECNFTPTIIAAAGSADTISIRDFVSFEDPSGNTPPNALLELLEIIIPADILESFPDINLEDIGSGDNEALRLECNVDSPSPYQTIVEVPIDIRLGDETQICPVNIRCGGA</sequence>
<evidence type="ECO:0000256" key="1">
    <source>
        <dbReference type="SAM" id="MobiDB-lite"/>
    </source>
</evidence>
<dbReference type="InParanoid" id="A0A0G4GLY1"/>
<feature type="signal peptide" evidence="2">
    <location>
        <begin position="1"/>
        <end position="19"/>
    </location>
</feature>
<evidence type="ECO:0000256" key="2">
    <source>
        <dbReference type="SAM" id="SignalP"/>
    </source>
</evidence>
<evidence type="ECO:0000313" key="3">
    <source>
        <dbReference type="EMBL" id="CEM31134.1"/>
    </source>
</evidence>
<protein>
    <submittedName>
        <fullName evidence="3">Uncharacterized protein</fullName>
    </submittedName>
</protein>
<name>A0A0G4GLY1_VITBC</name>
<organism evidence="3 4">
    <name type="scientific">Vitrella brassicaformis (strain CCMP3155)</name>
    <dbReference type="NCBI Taxonomy" id="1169540"/>
    <lineage>
        <taxon>Eukaryota</taxon>
        <taxon>Sar</taxon>
        <taxon>Alveolata</taxon>
        <taxon>Colpodellida</taxon>
        <taxon>Vitrellaceae</taxon>
        <taxon>Vitrella</taxon>
    </lineage>
</organism>
<dbReference type="Proteomes" id="UP000041254">
    <property type="component" value="Unassembled WGS sequence"/>
</dbReference>
<keyword evidence="4" id="KW-1185">Reference proteome</keyword>
<accession>A0A0G4GLY1</accession>
<evidence type="ECO:0000313" key="4">
    <source>
        <dbReference type="Proteomes" id="UP000041254"/>
    </source>
</evidence>
<proteinExistence type="predicted"/>
<dbReference type="AlphaFoldDB" id="A0A0G4GLY1"/>
<dbReference type="VEuPathDB" id="CryptoDB:Vbra_3367"/>
<feature type="compositionally biased region" description="Gly residues" evidence="1">
    <location>
        <begin position="133"/>
        <end position="148"/>
    </location>
</feature>
<keyword evidence="2" id="KW-0732">Signal</keyword>
<gene>
    <name evidence="3" type="ORF">Vbra_3367</name>
</gene>
<reference evidence="3 4" key="1">
    <citation type="submission" date="2014-11" db="EMBL/GenBank/DDBJ databases">
        <authorList>
            <person name="Zhu J."/>
            <person name="Qi W."/>
            <person name="Song R."/>
        </authorList>
    </citation>
    <scope>NUCLEOTIDE SEQUENCE [LARGE SCALE GENOMIC DNA]</scope>
</reference>
<feature type="chain" id="PRO_5005190358" evidence="2">
    <location>
        <begin position="20"/>
        <end position="302"/>
    </location>
</feature>